<keyword evidence="5 9" id="KW-0028">Amino-acid biosynthesis</keyword>
<sequence length="209" mass="23907">MFLKYCGFQTQDDIKYAADQQIDAIGFIHYPKSKRHQSIDEIEILSNLVPDTIYRVAVVVTPADDIINQLLSRTNINAIQFHGDEDRVMLRWCKNKYPDVKIIKALPADDAISERIQYYKKDTDLFIIDTPSIHYGGTGQSFDWRILEEIKDVPYLVAGGMTKKKIQEFEALHLNATGYDIASGIETDGTKDPVKMKEISEYIKGEKQI</sequence>
<dbReference type="AlphaFoldDB" id="A0A4Q7CNG6"/>
<reference evidence="11 12" key="1">
    <citation type="submission" date="2018-11" db="EMBL/GenBank/DDBJ databases">
        <title>Genomic profiling of Staphylococcus species from a Poultry farm system in KwaZulu-Natal, South Africa.</title>
        <authorList>
            <person name="Amoako D.G."/>
            <person name="Somboro A.M."/>
            <person name="Abia A.L.K."/>
            <person name="Bester L.A."/>
            <person name="Essack S.Y."/>
        </authorList>
    </citation>
    <scope>NUCLEOTIDE SEQUENCE [LARGE SCALE GENOMIC DNA]</scope>
    <source>
        <strain evidence="11 12">SA11</strain>
    </source>
</reference>
<dbReference type="GO" id="GO:0000162">
    <property type="term" value="P:L-tryptophan biosynthetic process"/>
    <property type="evidence" value="ECO:0007669"/>
    <property type="project" value="UniProtKB-UniRule"/>
</dbReference>
<evidence type="ECO:0000256" key="7">
    <source>
        <dbReference type="ARBA" id="ARBA00023141"/>
    </source>
</evidence>
<evidence type="ECO:0000256" key="3">
    <source>
        <dbReference type="ARBA" id="ARBA00012572"/>
    </source>
</evidence>
<comment type="similarity">
    <text evidence="9">Belongs to the TrpF family.</text>
</comment>
<dbReference type="HAMAP" id="MF_00135">
    <property type="entry name" value="PRAI"/>
    <property type="match status" value="1"/>
</dbReference>
<comment type="pathway">
    <text evidence="2 9">Amino-acid biosynthesis; L-tryptophan biosynthesis; L-tryptophan from chorismate: step 3/5.</text>
</comment>
<organism evidence="11 12">
    <name type="scientific">Staphylococcus condimenti</name>
    <dbReference type="NCBI Taxonomy" id="70255"/>
    <lineage>
        <taxon>Bacteria</taxon>
        <taxon>Bacillati</taxon>
        <taxon>Bacillota</taxon>
        <taxon>Bacilli</taxon>
        <taxon>Bacillales</taxon>
        <taxon>Staphylococcaceae</taxon>
        <taxon>Staphylococcus</taxon>
    </lineage>
</organism>
<accession>A0A4Q7CNG6</accession>
<keyword evidence="8 9" id="KW-0413">Isomerase</keyword>
<dbReference type="Gene3D" id="3.20.20.70">
    <property type="entry name" value="Aldolase class I"/>
    <property type="match status" value="1"/>
</dbReference>
<dbReference type="EC" id="5.3.1.24" evidence="3 9"/>
<gene>
    <name evidence="9" type="primary">trpF</name>
    <name evidence="11" type="ORF">EIG99_04095</name>
</gene>
<feature type="domain" description="N-(5'phosphoribosyl) anthranilate isomerase (PRAI)" evidence="10">
    <location>
        <begin position="4"/>
        <end position="199"/>
    </location>
</feature>
<evidence type="ECO:0000313" key="11">
    <source>
        <dbReference type="EMBL" id="RZI03165.1"/>
    </source>
</evidence>
<evidence type="ECO:0000256" key="8">
    <source>
        <dbReference type="ARBA" id="ARBA00023235"/>
    </source>
</evidence>
<dbReference type="InterPro" id="IPR001240">
    <property type="entry name" value="PRAI_dom"/>
</dbReference>
<dbReference type="InterPro" id="IPR011060">
    <property type="entry name" value="RibuloseP-bd_barrel"/>
</dbReference>
<proteinExistence type="inferred from homology"/>
<evidence type="ECO:0000256" key="5">
    <source>
        <dbReference type="ARBA" id="ARBA00022605"/>
    </source>
</evidence>
<evidence type="ECO:0000256" key="1">
    <source>
        <dbReference type="ARBA" id="ARBA00001164"/>
    </source>
</evidence>
<evidence type="ECO:0000256" key="4">
    <source>
        <dbReference type="ARBA" id="ARBA00022272"/>
    </source>
</evidence>
<dbReference type="InterPro" id="IPR044643">
    <property type="entry name" value="TrpF_fam"/>
</dbReference>
<evidence type="ECO:0000313" key="12">
    <source>
        <dbReference type="Proteomes" id="UP000293854"/>
    </source>
</evidence>
<evidence type="ECO:0000256" key="6">
    <source>
        <dbReference type="ARBA" id="ARBA00022822"/>
    </source>
</evidence>
<evidence type="ECO:0000256" key="9">
    <source>
        <dbReference type="HAMAP-Rule" id="MF_00135"/>
    </source>
</evidence>
<protein>
    <recommendedName>
        <fullName evidence="4 9">N-(5'-phosphoribosyl)anthranilate isomerase</fullName>
        <shortName evidence="9">PRAI</shortName>
        <ecNumber evidence="3 9">5.3.1.24</ecNumber>
    </recommendedName>
</protein>
<evidence type="ECO:0000256" key="2">
    <source>
        <dbReference type="ARBA" id="ARBA00004664"/>
    </source>
</evidence>
<dbReference type="Pfam" id="PF00697">
    <property type="entry name" value="PRAI"/>
    <property type="match status" value="1"/>
</dbReference>
<dbReference type="CDD" id="cd00405">
    <property type="entry name" value="PRAI"/>
    <property type="match status" value="1"/>
</dbReference>
<comment type="catalytic activity">
    <reaction evidence="1 9">
        <text>N-(5-phospho-beta-D-ribosyl)anthranilate = 1-(2-carboxyphenylamino)-1-deoxy-D-ribulose 5-phosphate</text>
        <dbReference type="Rhea" id="RHEA:21540"/>
        <dbReference type="ChEBI" id="CHEBI:18277"/>
        <dbReference type="ChEBI" id="CHEBI:58613"/>
        <dbReference type="EC" id="5.3.1.24"/>
    </reaction>
</comment>
<keyword evidence="7 9" id="KW-0057">Aromatic amino acid biosynthesis</keyword>
<dbReference type="PANTHER" id="PTHR42894">
    <property type="entry name" value="N-(5'-PHOSPHORIBOSYL)ANTHRANILATE ISOMERASE"/>
    <property type="match status" value="1"/>
</dbReference>
<dbReference type="InterPro" id="IPR013785">
    <property type="entry name" value="Aldolase_TIM"/>
</dbReference>
<dbReference type="RefSeq" id="WP_130135374.1">
    <property type="nucleotide sequence ID" value="NZ_RQTE01000071.1"/>
</dbReference>
<dbReference type="PANTHER" id="PTHR42894:SF1">
    <property type="entry name" value="N-(5'-PHOSPHORIBOSYL)ANTHRANILATE ISOMERASE"/>
    <property type="match status" value="1"/>
</dbReference>
<dbReference type="SUPFAM" id="SSF51366">
    <property type="entry name" value="Ribulose-phoshate binding barrel"/>
    <property type="match status" value="1"/>
</dbReference>
<evidence type="ECO:0000259" key="10">
    <source>
        <dbReference type="Pfam" id="PF00697"/>
    </source>
</evidence>
<dbReference type="GO" id="GO:0004640">
    <property type="term" value="F:phosphoribosylanthranilate isomerase activity"/>
    <property type="evidence" value="ECO:0007669"/>
    <property type="project" value="UniProtKB-UniRule"/>
</dbReference>
<name>A0A4Q7CNG6_9STAP</name>
<dbReference type="Proteomes" id="UP000293854">
    <property type="component" value="Unassembled WGS sequence"/>
</dbReference>
<dbReference type="UniPathway" id="UPA00035">
    <property type="reaction ID" value="UER00042"/>
</dbReference>
<dbReference type="NCBIfam" id="NF010563">
    <property type="entry name" value="PRK13958.1"/>
    <property type="match status" value="1"/>
</dbReference>
<dbReference type="EMBL" id="RQTE01000071">
    <property type="protein sequence ID" value="RZI03165.1"/>
    <property type="molecule type" value="Genomic_DNA"/>
</dbReference>
<keyword evidence="6 9" id="KW-0822">Tryptophan biosynthesis</keyword>
<comment type="caution">
    <text evidence="11">The sequence shown here is derived from an EMBL/GenBank/DDBJ whole genome shotgun (WGS) entry which is preliminary data.</text>
</comment>